<reference evidence="5" key="1">
    <citation type="submission" date="2013-07" db="EMBL/GenBank/DDBJ databases">
        <authorList>
            <person name="Geib S."/>
        </authorList>
    </citation>
    <scope>NUCLEOTIDE SEQUENCE</scope>
</reference>
<accession>W8CBJ6</accession>
<sequence>MDHRNTLHSNFYGQARVGYWLRCSDLPCVSSPLSIVGRTAPQSEAPTTSSSLAFRYTKPTEIIQEKIRLNQLLIADTTLHCAPLHLQQFFHHYNVDVLSSAHILFLLVYLIALECGFVSKQLFKKFCRVLAPIPTVFTYHSKNVLFLSRDKPIYQFSRPHETYFTIDLRVLNRDFKHGSLYSRLTALVSGDYLLVTLAPIPVSLKSYSTCLPISRFVMPGLSKMKPVNRYLRRLDQLTAQLRDEIFTHVRNQQLDYLKLNPYPSITGMPLEVREVIYEYLNETDLKSLSQVSNKFYNDIEKPEEDAFEGKTHNDSKKQAEMGASDWAEREKDA</sequence>
<dbReference type="OrthoDB" id="101791at2759"/>
<dbReference type="EMBL" id="CAJHJT010000034">
    <property type="protein sequence ID" value="CAD7003507.1"/>
    <property type="molecule type" value="Genomic_DNA"/>
</dbReference>
<feature type="transmembrane region" description="Helical" evidence="2">
    <location>
        <begin position="97"/>
        <end position="118"/>
    </location>
</feature>
<protein>
    <submittedName>
        <fullName evidence="4">(Mediterranean fruit fly) hypothetical protein</fullName>
    </submittedName>
</protein>
<evidence type="ECO:0000256" key="2">
    <source>
        <dbReference type="SAM" id="Phobius"/>
    </source>
</evidence>
<feature type="region of interest" description="Disordered" evidence="1">
    <location>
        <begin position="302"/>
        <end position="333"/>
    </location>
</feature>
<dbReference type="Proteomes" id="UP000606786">
    <property type="component" value="Unassembled WGS sequence"/>
</dbReference>
<name>W8CBJ6_CERCA</name>
<reference evidence="5" key="2">
    <citation type="journal article" date="2014" name="BMC Genomics">
        <title>A genomic perspective to assessing quality of mass-reared SIT flies used in Mediterranean fruit fly (Ceratitis capitata) eradication in California.</title>
        <authorList>
            <person name="Calla B."/>
            <person name="Hall B."/>
            <person name="Hou S."/>
            <person name="Geib S.M."/>
        </authorList>
    </citation>
    <scope>NUCLEOTIDE SEQUENCE</scope>
</reference>
<keyword evidence="2" id="KW-0812">Transmembrane</keyword>
<keyword evidence="2" id="KW-0472">Membrane</keyword>
<evidence type="ECO:0000313" key="5">
    <source>
        <dbReference type="EMBL" id="JAC01820.1"/>
    </source>
</evidence>
<dbReference type="PROSITE" id="PS50181">
    <property type="entry name" value="FBOX"/>
    <property type="match status" value="1"/>
</dbReference>
<evidence type="ECO:0000256" key="1">
    <source>
        <dbReference type="SAM" id="MobiDB-lite"/>
    </source>
</evidence>
<gene>
    <name evidence="4" type="ORF">CCAP1982_LOCUS11957</name>
</gene>
<dbReference type="KEGG" id="ccat:101450460"/>
<proteinExistence type="evidence at transcript level"/>
<evidence type="ECO:0000259" key="3">
    <source>
        <dbReference type="PROSITE" id="PS50181"/>
    </source>
</evidence>
<feature type="domain" description="F-box" evidence="3">
    <location>
        <begin position="262"/>
        <end position="310"/>
    </location>
</feature>
<evidence type="ECO:0000313" key="6">
    <source>
        <dbReference type="Proteomes" id="UP000606786"/>
    </source>
</evidence>
<evidence type="ECO:0000313" key="4">
    <source>
        <dbReference type="EMBL" id="CAD7003507.1"/>
    </source>
</evidence>
<feature type="compositionally biased region" description="Basic and acidic residues" evidence="1">
    <location>
        <begin position="307"/>
        <end position="319"/>
    </location>
</feature>
<dbReference type="Gene3D" id="3.40.1000.30">
    <property type="match status" value="1"/>
</dbReference>
<organism evidence="5">
    <name type="scientific">Ceratitis capitata</name>
    <name type="common">Mediterranean fruit fly</name>
    <name type="synonym">Tephritis capitata</name>
    <dbReference type="NCBI Taxonomy" id="7213"/>
    <lineage>
        <taxon>Eukaryota</taxon>
        <taxon>Metazoa</taxon>
        <taxon>Ecdysozoa</taxon>
        <taxon>Arthropoda</taxon>
        <taxon>Hexapoda</taxon>
        <taxon>Insecta</taxon>
        <taxon>Pterygota</taxon>
        <taxon>Neoptera</taxon>
        <taxon>Endopterygota</taxon>
        <taxon>Diptera</taxon>
        <taxon>Brachycera</taxon>
        <taxon>Muscomorpha</taxon>
        <taxon>Tephritoidea</taxon>
        <taxon>Tephritidae</taxon>
        <taxon>Ceratitis</taxon>
        <taxon>Ceratitis</taxon>
    </lineage>
</organism>
<dbReference type="InterPro" id="IPR001810">
    <property type="entry name" value="F-box_dom"/>
</dbReference>
<reference evidence="4" key="3">
    <citation type="submission" date="2020-11" db="EMBL/GenBank/DDBJ databases">
        <authorList>
            <person name="Whitehead M."/>
        </authorList>
    </citation>
    <scope>NUCLEOTIDE SEQUENCE</scope>
    <source>
        <strain evidence="4">EGII</strain>
    </source>
</reference>
<keyword evidence="2" id="KW-1133">Transmembrane helix</keyword>
<dbReference type="AlphaFoldDB" id="W8CBJ6"/>
<dbReference type="EMBL" id="GAMC01004736">
    <property type="protein sequence ID" value="JAC01820.1"/>
    <property type="molecule type" value="mRNA"/>
</dbReference>
<keyword evidence="6" id="KW-1185">Reference proteome</keyword>